<feature type="region of interest" description="Disordered" evidence="1">
    <location>
        <begin position="588"/>
        <end position="626"/>
    </location>
</feature>
<protein>
    <submittedName>
        <fullName evidence="2">Uncharacterized protein</fullName>
    </submittedName>
</protein>
<evidence type="ECO:0000313" key="2">
    <source>
        <dbReference type="EMBL" id="KAJ8890126.1"/>
    </source>
</evidence>
<feature type="region of interest" description="Disordered" evidence="1">
    <location>
        <begin position="1"/>
        <end position="23"/>
    </location>
</feature>
<proteinExistence type="predicted"/>
<sequence>MEQRRNAWPGGRGMGDPRENGPTSGIDIITRKVHFKQCFQKCSEVLIYRRNEHIEEVLRRTRVRGGGDGVKGGATVTQTPVAAVGEAVLLGISRGRLSAAVLALEIVLMQNKLSAHECSALALWCNFLSFVVMMRRNTLEVELEQRFRKVGTVCLLVSNHGDPGSIHRRVTPDFCMWESCRTMPLVDGFSRGSPVSPAFSFQRYPIFTSITVIGSQNLDAKSHPNVVIHSCSTDELRRCLHHAADQWHQRELENKNFVSARGSVVSYRNSCALREIRPRVLTRISANIDAGTQVIQGYRNRVKIKVKFAPDRPLSFYTWIKRVTRTECKGKCKELCRFAKLQRTSRCYNAVSSVIGTEFAGLISIHFACASTYPRKISLEAIALMTGTRSDSCHLRVPAAGCNDAWKTTSSQQGHKQASRSDSSPYTRGVPQQATGAVLLLPRPFLNSPQENRQLRAWDTISEASMRNTSVFSFTPRATKPEVYLVLKRNYWDHNTSSVRGRGPVLRCNLFKMVAMHMLFLLSSPPMHMHMQMHMHFLTPSTMCCVTSFRHVRLPEISGVVKPRPHDRGRCKTPRKFGKPVEAAYIRVSGRRRDTNADRQEGAHEEGDLRPSQAASRGEGFTNDPSPTHFVPFADLELGQARSLGEGTAATKAKYCRGRGGIVARLLVSHQGEPGSVRDWVAPGFSHVGIMPDDTAGWRVFSGITRFPRPCIPASAPNSPRFTPIGSQNHDVFNIHTFHMWKKREYQVAVSRGVTREDTVCHCTVSILRISDRGDLKSFRGNHGLAYGVASTDKAGLIAKVMWFCLIRPVKPAYITFNTIILTPVTTTTPTPSSPRIVTDFRTWEFCRTMPLVDGFLGDLPFPPFFHSDAAPYSYCVTHTSSHDIDVKSRPTLAIRGKLSTSESPAQDLLVCTVCIIPLGCMLHWKPLYVYLKPRLKLEWKSSVKFFARSRTESDQQDVLSQKQEARVTAGNENLTRLGLCRFRRDKQHAWAEIPGVQSNIKIYWVQGIRLHSHLEYMLPGNSCMCSLAHLDLQLQCEHSIYGTVLYGNAGRPSYSKFIFEVWEQSEKTDIIVRPRRKR</sequence>
<dbReference type="EMBL" id="JARBHB010000003">
    <property type="protein sequence ID" value="KAJ8890126.1"/>
    <property type="molecule type" value="Genomic_DNA"/>
</dbReference>
<feature type="region of interest" description="Disordered" evidence="1">
    <location>
        <begin position="406"/>
        <end position="430"/>
    </location>
</feature>
<feature type="compositionally biased region" description="Basic and acidic residues" evidence="1">
    <location>
        <begin position="591"/>
        <end position="609"/>
    </location>
</feature>
<dbReference type="Proteomes" id="UP001159363">
    <property type="component" value="Chromosome 3"/>
</dbReference>
<name>A0ABQ9I0G0_9NEOP</name>
<accession>A0ABQ9I0G0</accession>
<gene>
    <name evidence="2" type="ORF">PR048_009633</name>
</gene>
<evidence type="ECO:0000256" key="1">
    <source>
        <dbReference type="SAM" id="MobiDB-lite"/>
    </source>
</evidence>
<evidence type="ECO:0000313" key="3">
    <source>
        <dbReference type="Proteomes" id="UP001159363"/>
    </source>
</evidence>
<reference evidence="2 3" key="1">
    <citation type="submission" date="2023-02" db="EMBL/GenBank/DDBJ databases">
        <title>LHISI_Scaffold_Assembly.</title>
        <authorList>
            <person name="Stuart O.P."/>
            <person name="Cleave R."/>
            <person name="Magrath M.J.L."/>
            <person name="Mikheyev A.S."/>
        </authorList>
    </citation>
    <scope>NUCLEOTIDE SEQUENCE [LARGE SCALE GENOMIC DNA]</scope>
    <source>
        <strain evidence="2">Daus_M_001</strain>
        <tissue evidence="2">Leg muscle</tissue>
    </source>
</reference>
<feature type="non-terminal residue" evidence="2">
    <location>
        <position position="1079"/>
    </location>
</feature>
<comment type="caution">
    <text evidence="2">The sequence shown here is derived from an EMBL/GenBank/DDBJ whole genome shotgun (WGS) entry which is preliminary data.</text>
</comment>
<keyword evidence="3" id="KW-1185">Reference proteome</keyword>
<organism evidence="2 3">
    <name type="scientific">Dryococelus australis</name>
    <dbReference type="NCBI Taxonomy" id="614101"/>
    <lineage>
        <taxon>Eukaryota</taxon>
        <taxon>Metazoa</taxon>
        <taxon>Ecdysozoa</taxon>
        <taxon>Arthropoda</taxon>
        <taxon>Hexapoda</taxon>
        <taxon>Insecta</taxon>
        <taxon>Pterygota</taxon>
        <taxon>Neoptera</taxon>
        <taxon>Polyneoptera</taxon>
        <taxon>Phasmatodea</taxon>
        <taxon>Verophasmatodea</taxon>
        <taxon>Anareolatae</taxon>
        <taxon>Phasmatidae</taxon>
        <taxon>Eurycanthinae</taxon>
        <taxon>Dryococelus</taxon>
    </lineage>
</organism>